<dbReference type="AlphaFoldDB" id="A2SDC5"/>
<dbReference type="SUPFAM" id="SSF51161">
    <property type="entry name" value="Trimeric LpxA-like enzymes"/>
    <property type="match status" value="1"/>
</dbReference>
<dbReference type="STRING" id="420662.Mpe_A0602"/>
<name>A2SDC5_METPP</name>
<dbReference type="HOGENOM" id="CLU_1438746_0_0_4"/>
<dbReference type="KEGG" id="mpt:Mpe_A0602"/>
<dbReference type="CDD" id="cd04647">
    <property type="entry name" value="LbH_MAT_like"/>
    <property type="match status" value="1"/>
</dbReference>
<reference evidence="1 2" key="1">
    <citation type="journal article" date="2007" name="J. Bacteriol.">
        <title>Whole-genome analysis of the methyl tert-butyl ether-degrading beta-proteobacterium Methylibium petroleiphilum PM1.</title>
        <authorList>
            <person name="Kane S.R."/>
            <person name="Chakicherla A.Y."/>
            <person name="Chain P.S.G."/>
            <person name="Schmidt R."/>
            <person name="Shin M.W."/>
            <person name="Legler T.C."/>
            <person name="Scow K.M."/>
            <person name="Larimer F.W."/>
            <person name="Lucas S.M."/>
            <person name="Richardson P.M."/>
            <person name="Hristova K.R."/>
        </authorList>
    </citation>
    <scope>NUCLEOTIDE SEQUENCE [LARGE SCALE GENOMIC DNA]</scope>
    <source>
        <strain evidence="2">ATCC BAA-1232 / LMG 22953 / PM1</strain>
    </source>
</reference>
<evidence type="ECO:0008006" key="3">
    <source>
        <dbReference type="Google" id="ProtNLM"/>
    </source>
</evidence>
<accession>A2SDC5</accession>
<dbReference type="PANTHER" id="PTHR23416">
    <property type="entry name" value="SIALIC ACID SYNTHASE-RELATED"/>
    <property type="match status" value="1"/>
</dbReference>
<dbReference type="RefSeq" id="WP_011828202.1">
    <property type="nucleotide sequence ID" value="NC_008825.1"/>
</dbReference>
<dbReference type="InterPro" id="IPR011004">
    <property type="entry name" value="Trimer_LpxA-like_sf"/>
</dbReference>
<dbReference type="eggNOG" id="COG0110">
    <property type="taxonomic scope" value="Bacteria"/>
</dbReference>
<dbReference type="Gene3D" id="2.160.10.10">
    <property type="entry name" value="Hexapeptide repeat proteins"/>
    <property type="match status" value="1"/>
</dbReference>
<keyword evidence="2" id="KW-1185">Reference proteome</keyword>
<sequence length="198" mass="21522">MNGLKRPLIGLWQRLVAPRMVYGVRSADGGWRAHSRIGSHTHVEARERLVLGDHVFIGQFNFIDASGGLRIDEGCQITNFVSVLTHSSHLALRLERERYWGHAAPAGVQRAPVALGAWSFIGPHSVIAPGSTLGRGVLVKAGGYVSGDVPAFAIVEGQPARVVGDTRELDRAWIEQHEASYGEPARLAYEAWARGEDA</sequence>
<dbReference type="EMBL" id="CP000555">
    <property type="protein sequence ID" value="ABM93564.1"/>
    <property type="molecule type" value="Genomic_DNA"/>
</dbReference>
<evidence type="ECO:0000313" key="2">
    <source>
        <dbReference type="Proteomes" id="UP000000366"/>
    </source>
</evidence>
<dbReference type="Proteomes" id="UP000000366">
    <property type="component" value="Chromosome"/>
</dbReference>
<gene>
    <name evidence="1" type="ordered locus">Mpe_A0602</name>
</gene>
<protein>
    <recommendedName>
        <fullName evidence="3">Acetyltransferase</fullName>
    </recommendedName>
</protein>
<organism evidence="1 2">
    <name type="scientific">Methylibium petroleiphilum (strain ATCC BAA-1232 / LMG 22953 / PM1)</name>
    <dbReference type="NCBI Taxonomy" id="420662"/>
    <lineage>
        <taxon>Bacteria</taxon>
        <taxon>Pseudomonadati</taxon>
        <taxon>Pseudomonadota</taxon>
        <taxon>Betaproteobacteria</taxon>
        <taxon>Burkholderiales</taxon>
        <taxon>Sphaerotilaceae</taxon>
        <taxon>Methylibium</taxon>
    </lineage>
</organism>
<dbReference type="InterPro" id="IPR051159">
    <property type="entry name" value="Hexapeptide_acetyltransf"/>
</dbReference>
<evidence type="ECO:0000313" key="1">
    <source>
        <dbReference type="EMBL" id="ABM93564.1"/>
    </source>
</evidence>
<proteinExistence type="predicted"/>